<evidence type="ECO:0000313" key="1">
    <source>
        <dbReference type="EMBL" id="KKM83110.1"/>
    </source>
</evidence>
<organism evidence="1">
    <name type="scientific">marine sediment metagenome</name>
    <dbReference type="NCBI Taxonomy" id="412755"/>
    <lineage>
        <taxon>unclassified sequences</taxon>
        <taxon>metagenomes</taxon>
        <taxon>ecological metagenomes</taxon>
    </lineage>
</organism>
<protein>
    <submittedName>
        <fullName evidence="1">Uncharacterized protein</fullName>
    </submittedName>
</protein>
<gene>
    <name evidence="1" type="ORF">LCGC14_1312660</name>
</gene>
<sequence>LFNKLVGKKSVKDVDDKAVHKFLMDVWEKDGGYEVERMRDKFDRKMKEEGVGSAVKKLKWFSPEVRALGFYEMLKQNPELSKDLWGQAEAAGIRSQRFNQEVGRLMTMDKESENK</sequence>
<name>A0A0F9N2S8_9ZZZZ</name>
<accession>A0A0F9N2S8</accession>
<comment type="caution">
    <text evidence="1">The sequence shown here is derived from an EMBL/GenBank/DDBJ whole genome shotgun (WGS) entry which is preliminary data.</text>
</comment>
<proteinExistence type="predicted"/>
<dbReference type="EMBL" id="LAZR01007762">
    <property type="protein sequence ID" value="KKM83110.1"/>
    <property type="molecule type" value="Genomic_DNA"/>
</dbReference>
<feature type="non-terminal residue" evidence="1">
    <location>
        <position position="1"/>
    </location>
</feature>
<dbReference type="AlphaFoldDB" id="A0A0F9N2S8"/>
<reference evidence="1" key="1">
    <citation type="journal article" date="2015" name="Nature">
        <title>Complex archaea that bridge the gap between prokaryotes and eukaryotes.</title>
        <authorList>
            <person name="Spang A."/>
            <person name="Saw J.H."/>
            <person name="Jorgensen S.L."/>
            <person name="Zaremba-Niedzwiedzka K."/>
            <person name="Martijn J."/>
            <person name="Lind A.E."/>
            <person name="van Eijk R."/>
            <person name="Schleper C."/>
            <person name="Guy L."/>
            <person name="Ettema T.J."/>
        </authorList>
    </citation>
    <scope>NUCLEOTIDE SEQUENCE</scope>
</reference>